<proteinExistence type="predicted"/>
<protein>
    <submittedName>
        <fullName evidence="1">Uncharacterized protein</fullName>
    </submittedName>
</protein>
<organism evidence="1 2">
    <name type="scientific">Vaccinium darrowii</name>
    <dbReference type="NCBI Taxonomy" id="229202"/>
    <lineage>
        <taxon>Eukaryota</taxon>
        <taxon>Viridiplantae</taxon>
        <taxon>Streptophyta</taxon>
        <taxon>Embryophyta</taxon>
        <taxon>Tracheophyta</taxon>
        <taxon>Spermatophyta</taxon>
        <taxon>Magnoliopsida</taxon>
        <taxon>eudicotyledons</taxon>
        <taxon>Gunneridae</taxon>
        <taxon>Pentapetalae</taxon>
        <taxon>asterids</taxon>
        <taxon>Ericales</taxon>
        <taxon>Ericaceae</taxon>
        <taxon>Vaccinioideae</taxon>
        <taxon>Vaccinieae</taxon>
        <taxon>Vaccinium</taxon>
    </lineage>
</organism>
<accession>A0ACB7XCS5</accession>
<sequence>MTISNTSSISPTQVNKCCTICHTSTTPLWRVGPSGPKSLCNACGIKYNKKRRALLGLDRGGRTKEKKVVVSIKKKRSKMERKMRGGGKCNNNNNSTSEVKVLGETLKMRLMALEREMVLKRSEKNKLGEEEWAAAILLMALSYYA</sequence>
<gene>
    <name evidence="1" type="ORF">Vadar_025772</name>
</gene>
<evidence type="ECO:0000313" key="2">
    <source>
        <dbReference type="Proteomes" id="UP000828048"/>
    </source>
</evidence>
<evidence type="ECO:0000313" key="1">
    <source>
        <dbReference type="EMBL" id="KAH7838388.1"/>
    </source>
</evidence>
<reference evidence="1 2" key="1">
    <citation type="journal article" date="2021" name="Hortic Res">
        <title>High-quality reference genome and annotation aids understanding of berry development for evergreen blueberry (Vaccinium darrowii).</title>
        <authorList>
            <person name="Yu J."/>
            <person name="Hulse-Kemp A.M."/>
            <person name="Babiker E."/>
            <person name="Staton M."/>
        </authorList>
    </citation>
    <scope>NUCLEOTIDE SEQUENCE [LARGE SCALE GENOMIC DNA]</scope>
    <source>
        <strain evidence="2">cv. NJ 8807/NJ 8810</strain>
        <tissue evidence="1">Young leaf</tissue>
    </source>
</reference>
<keyword evidence="2" id="KW-1185">Reference proteome</keyword>
<dbReference type="EMBL" id="CM037156">
    <property type="protein sequence ID" value="KAH7838388.1"/>
    <property type="molecule type" value="Genomic_DNA"/>
</dbReference>
<name>A0ACB7XCS5_9ERIC</name>
<dbReference type="Proteomes" id="UP000828048">
    <property type="component" value="Chromosome 6"/>
</dbReference>
<comment type="caution">
    <text evidence="1">The sequence shown here is derived from an EMBL/GenBank/DDBJ whole genome shotgun (WGS) entry which is preliminary data.</text>
</comment>